<gene>
    <name evidence="1" type="ORF">A1OK_04120</name>
</gene>
<organism evidence="1 2">
    <name type="scientific">Enterovibrio norvegicus FF-454</name>
    <dbReference type="NCBI Taxonomy" id="1185651"/>
    <lineage>
        <taxon>Bacteria</taxon>
        <taxon>Pseudomonadati</taxon>
        <taxon>Pseudomonadota</taxon>
        <taxon>Gammaproteobacteria</taxon>
        <taxon>Vibrionales</taxon>
        <taxon>Vibrionaceae</taxon>
        <taxon>Enterovibrio</taxon>
    </lineage>
</organism>
<dbReference type="PROSITE" id="PS51257">
    <property type="entry name" value="PROKAR_LIPOPROTEIN"/>
    <property type="match status" value="1"/>
</dbReference>
<accession>A0A1E5BYB0</accession>
<dbReference type="Proteomes" id="UP000095039">
    <property type="component" value="Unassembled WGS sequence"/>
</dbReference>
<proteinExistence type="predicted"/>
<reference evidence="1 2" key="1">
    <citation type="journal article" date="2012" name="Science">
        <title>Ecological populations of bacteria act as socially cohesive units of antibiotic production and resistance.</title>
        <authorList>
            <person name="Cordero O.X."/>
            <person name="Wildschutte H."/>
            <person name="Kirkup B."/>
            <person name="Proehl S."/>
            <person name="Ngo L."/>
            <person name="Hussain F."/>
            <person name="Le Roux F."/>
            <person name="Mincer T."/>
            <person name="Polz M.F."/>
        </authorList>
    </citation>
    <scope>NUCLEOTIDE SEQUENCE [LARGE SCALE GENOMIC DNA]</scope>
    <source>
        <strain evidence="1 2">FF-454</strain>
    </source>
</reference>
<sequence>MNKLMLAIVVTATLSGCADKDLGQVVNDGVNGAINGVLGSVGGIGNGTVVKNDKGFSVEKETISIFDAERSSRDYGSITVTKTVKNPNSRTEVFVESCSQPRTGSLECNGNLFDVSPEGWLADDSIFIASEGTYQNITVAAGKYYFKVQSKETGTKYYATGEATIAPYKTNYISIVLE</sequence>
<dbReference type="AlphaFoldDB" id="A0A1E5BYB0"/>
<name>A0A1E5BYB0_9GAMM</name>
<comment type="caution">
    <text evidence="1">The sequence shown here is derived from an EMBL/GenBank/DDBJ whole genome shotgun (WGS) entry which is preliminary data.</text>
</comment>
<keyword evidence="2" id="KW-1185">Reference proteome</keyword>
<dbReference type="EMBL" id="AJWN02000096">
    <property type="protein sequence ID" value="OEE58274.1"/>
    <property type="molecule type" value="Genomic_DNA"/>
</dbReference>
<protein>
    <recommendedName>
        <fullName evidence="3">Lipoprotein</fullName>
    </recommendedName>
</protein>
<evidence type="ECO:0000313" key="2">
    <source>
        <dbReference type="Proteomes" id="UP000095039"/>
    </source>
</evidence>
<evidence type="ECO:0008006" key="3">
    <source>
        <dbReference type="Google" id="ProtNLM"/>
    </source>
</evidence>
<evidence type="ECO:0000313" key="1">
    <source>
        <dbReference type="EMBL" id="OEE58274.1"/>
    </source>
</evidence>
<dbReference type="RefSeq" id="WP_016962500.1">
    <property type="nucleotide sequence ID" value="NZ_AJWN02000096.1"/>
</dbReference>